<dbReference type="RefSeq" id="WP_184021996.1">
    <property type="nucleotide sequence ID" value="NZ_JACIJC010000008.1"/>
</dbReference>
<dbReference type="InterPro" id="IPR052517">
    <property type="entry name" value="GlcG_carb_metab_protein"/>
</dbReference>
<dbReference type="AlphaFoldDB" id="A0A7W9AL99"/>
<feature type="signal peptide" evidence="1">
    <location>
        <begin position="1"/>
        <end position="23"/>
    </location>
</feature>
<sequence length="213" mass="21526">MKRIILLGAVCAVTCIQNGRAIAQDTLPAAITIPAPPAPTPVARDPISLPGDNLPPPLAIALAIQGTTGPRAPAPRAVISGPSLDIALEAAQAALEKCRADDLKVGTAVSDSLGVMVVGLQMSGANPGRIYNAVRKNIAAIEFGEPTSAVREKLRAKDYATLLRVRPNMTLFPGGVPLISDGKVIGAIAVSGATAEQDEACAAAGAAAVSSKL</sequence>
<accession>A0A7W9AL99</accession>
<keyword evidence="3" id="KW-1185">Reference proteome</keyword>
<dbReference type="PANTHER" id="PTHR34309:SF10">
    <property type="entry name" value="SLR1406 PROTEIN"/>
    <property type="match status" value="1"/>
</dbReference>
<feature type="chain" id="PRO_5031501363" evidence="1">
    <location>
        <begin position="24"/>
        <end position="213"/>
    </location>
</feature>
<dbReference type="Gene3D" id="3.30.450.150">
    <property type="entry name" value="Haem-degrading domain"/>
    <property type="match status" value="1"/>
</dbReference>
<organism evidence="2 3">
    <name type="scientific">Sphingobium boeckii</name>
    <dbReference type="NCBI Taxonomy" id="1082345"/>
    <lineage>
        <taxon>Bacteria</taxon>
        <taxon>Pseudomonadati</taxon>
        <taxon>Pseudomonadota</taxon>
        <taxon>Alphaproteobacteria</taxon>
        <taxon>Sphingomonadales</taxon>
        <taxon>Sphingomonadaceae</taxon>
        <taxon>Sphingobium</taxon>
    </lineage>
</organism>
<dbReference type="Pfam" id="PF03928">
    <property type="entry name" value="HbpS-like"/>
    <property type="match status" value="1"/>
</dbReference>
<keyword evidence="1" id="KW-0732">Signal</keyword>
<gene>
    <name evidence="2" type="ORF">FHS49_003806</name>
</gene>
<dbReference type="EMBL" id="JACIJC010000008">
    <property type="protein sequence ID" value="MBB5687760.1"/>
    <property type="molecule type" value="Genomic_DNA"/>
</dbReference>
<evidence type="ECO:0000256" key="1">
    <source>
        <dbReference type="SAM" id="SignalP"/>
    </source>
</evidence>
<dbReference type="PANTHER" id="PTHR34309">
    <property type="entry name" value="SLR1406 PROTEIN"/>
    <property type="match status" value="1"/>
</dbReference>
<dbReference type="SUPFAM" id="SSF143744">
    <property type="entry name" value="GlcG-like"/>
    <property type="match status" value="1"/>
</dbReference>
<dbReference type="InterPro" id="IPR038084">
    <property type="entry name" value="PduO/GlcC-like_sf"/>
</dbReference>
<name>A0A7W9AL99_9SPHN</name>
<comment type="caution">
    <text evidence="2">The sequence shown here is derived from an EMBL/GenBank/DDBJ whole genome shotgun (WGS) entry which is preliminary data.</text>
</comment>
<proteinExistence type="predicted"/>
<evidence type="ECO:0000313" key="3">
    <source>
        <dbReference type="Proteomes" id="UP000549617"/>
    </source>
</evidence>
<protein>
    <submittedName>
        <fullName evidence="2">Uncharacterized protein GlcG (DUF336 family)</fullName>
    </submittedName>
</protein>
<dbReference type="InterPro" id="IPR005624">
    <property type="entry name" value="PduO/GlcC-like"/>
</dbReference>
<reference evidence="2 3" key="1">
    <citation type="submission" date="2020-08" db="EMBL/GenBank/DDBJ databases">
        <title>Genomic Encyclopedia of Type Strains, Phase IV (KMG-IV): sequencing the most valuable type-strain genomes for metagenomic binning, comparative biology and taxonomic classification.</title>
        <authorList>
            <person name="Goeker M."/>
        </authorList>
    </citation>
    <scope>NUCLEOTIDE SEQUENCE [LARGE SCALE GENOMIC DNA]</scope>
    <source>
        <strain evidence="2 3">DSM 25079</strain>
    </source>
</reference>
<dbReference type="Proteomes" id="UP000549617">
    <property type="component" value="Unassembled WGS sequence"/>
</dbReference>
<evidence type="ECO:0000313" key="2">
    <source>
        <dbReference type="EMBL" id="MBB5687760.1"/>
    </source>
</evidence>